<dbReference type="EMBL" id="JAVRRF010000033">
    <property type="protein sequence ID" value="KAK5051705.1"/>
    <property type="molecule type" value="Genomic_DNA"/>
</dbReference>
<comment type="caution">
    <text evidence="3">The sequence shown here is derived from an EMBL/GenBank/DDBJ whole genome shotgun (WGS) entry which is preliminary data.</text>
</comment>
<dbReference type="PANTHER" id="PTHR22946:SF12">
    <property type="entry name" value="CONIDIAL PIGMENT BIOSYNTHESIS PROTEIN AYG1 (AFU_ORTHOLOGUE AFUA_2G17550)"/>
    <property type="match status" value="1"/>
</dbReference>
<dbReference type="Gene3D" id="3.40.50.1820">
    <property type="entry name" value="alpha/beta hydrolase"/>
    <property type="match status" value="1"/>
</dbReference>
<feature type="domain" description="AB hydrolase-1" evidence="2">
    <location>
        <begin position="172"/>
        <end position="383"/>
    </location>
</feature>
<dbReference type="PANTHER" id="PTHR22946">
    <property type="entry name" value="DIENELACTONE HYDROLASE DOMAIN-CONTAINING PROTEIN-RELATED"/>
    <property type="match status" value="1"/>
</dbReference>
<dbReference type="Proteomes" id="UP001345691">
    <property type="component" value="Unassembled WGS sequence"/>
</dbReference>
<comment type="similarity">
    <text evidence="1">Belongs to the AB hydrolase superfamily. FUS2 hydrolase family.</text>
</comment>
<dbReference type="Gene3D" id="1.20.1440.110">
    <property type="entry name" value="acylaminoacyl peptidase"/>
    <property type="match status" value="1"/>
</dbReference>
<accession>A0ABR0IYL4</accession>
<reference evidence="3 4" key="1">
    <citation type="submission" date="2023-08" db="EMBL/GenBank/DDBJ databases">
        <title>Black Yeasts Isolated from many extreme environments.</title>
        <authorList>
            <person name="Coleine C."/>
            <person name="Stajich J.E."/>
            <person name="Selbmann L."/>
        </authorList>
    </citation>
    <scope>NUCLEOTIDE SEQUENCE [LARGE SCALE GENOMIC DNA]</scope>
    <source>
        <strain evidence="3 4">CCFEE 6328</strain>
    </source>
</reference>
<gene>
    <name evidence="3" type="ORF">LTR69_010205</name>
</gene>
<name>A0ABR0IYL4_9EURO</name>
<dbReference type="InterPro" id="IPR000073">
    <property type="entry name" value="AB_hydrolase_1"/>
</dbReference>
<organism evidence="3 4">
    <name type="scientific">Exophiala sideris</name>
    <dbReference type="NCBI Taxonomy" id="1016849"/>
    <lineage>
        <taxon>Eukaryota</taxon>
        <taxon>Fungi</taxon>
        <taxon>Dikarya</taxon>
        <taxon>Ascomycota</taxon>
        <taxon>Pezizomycotina</taxon>
        <taxon>Eurotiomycetes</taxon>
        <taxon>Chaetothyriomycetidae</taxon>
        <taxon>Chaetothyriales</taxon>
        <taxon>Herpotrichiellaceae</taxon>
        <taxon>Exophiala</taxon>
    </lineage>
</organism>
<dbReference type="InterPro" id="IPR050261">
    <property type="entry name" value="FrsA_esterase"/>
</dbReference>
<sequence>MLQLNPDHSFHYEILRTLAHARYYGADVGEVLQAAQGIEPGNFESFSKAFEALATRVYSQAEKIDQSKYPVSARDAYFRASNYFRAADFYLHGKPEDPRLEELWTKQTDAFNQANALLSSPGERVTLKTDGFDVIGIYYKTQIGNPSSPKPTLILGNGYDGAQEEMLHVCGFAALERGYNVIVYEGPGQPTVRRQQGKGFITEWEKVVTPIVDFLESRPEVASKRIGLMGYSMGGWLCVRAAAFEHRIAAAIAVDGIYSVGQAYSNMLPAPWNALRKSGHTQELDETIRGFLTNPKAPSGLRWGVEQGLWSFNLTSPSEYLDRSDLMTLEGIADGIKCPVWVGEAGDDEFFRGQPQKVKDALGDRVTLVKLGMEDAAGHHCHVSAAVLLNQIVFDWFEDIVSKKRYPYHRTSATLDATKWCSEYMTDDTELQYANNPVLMGKEVHEMFTQVFQQLDLMEHEIVYFDYVPPRIYQAARIRYRVKGDGPGQEIVIQGFATFYLREDAQKLKCYRAEVYLDPSPLFARIAEKASNDA</sequence>
<evidence type="ECO:0000313" key="3">
    <source>
        <dbReference type="EMBL" id="KAK5051705.1"/>
    </source>
</evidence>
<dbReference type="SUPFAM" id="SSF53474">
    <property type="entry name" value="alpha/beta-Hydrolases"/>
    <property type="match status" value="1"/>
</dbReference>
<keyword evidence="4" id="KW-1185">Reference proteome</keyword>
<evidence type="ECO:0000259" key="2">
    <source>
        <dbReference type="Pfam" id="PF12697"/>
    </source>
</evidence>
<dbReference type="InterPro" id="IPR029058">
    <property type="entry name" value="AB_hydrolase_fold"/>
</dbReference>
<evidence type="ECO:0000256" key="1">
    <source>
        <dbReference type="ARBA" id="ARBA00038115"/>
    </source>
</evidence>
<protein>
    <recommendedName>
        <fullName evidence="2">AB hydrolase-1 domain-containing protein</fullName>
    </recommendedName>
</protein>
<dbReference type="Pfam" id="PF12697">
    <property type="entry name" value="Abhydrolase_6"/>
    <property type="match status" value="1"/>
</dbReference>
<proteinExistence type="inferred from homology"/>
<evidence type="ECO:0000313" key="4">
    <source>
        <dbReference type="Proteomes" id="UP001345691"/>
    </source>
</evidence>